<dbReference type="SMART" id="SM01381">
    <property type="entry name" value="7TM_GPCR_Srsx"/>
    <property type="match status" value="1"/>
</dbReference>
<comment type="similarity">
    <text evidence="14">Belongs to the G-protein coupled receptor 1 family.</text>
</comment>
<keyword evidence="9 15" id="KW-0472">Membrane</keyword>
<comment type="subcellular location">
    <subcellularLocation>
        <location evidence="3">Cell membrane</location>
        <topology evidence="3">Multi-pass membrane protein</topology>
    </subcellularLocation>
    <subcellularLocation>
        <location evidence="2">Cell surface</location>
    </subcellularLocation>
    <subcellularLocation>
        <location evidence="1">Endosome</location>
    </subcellularLocation>
</comment>
<evidence type="ECO:0000256" key="7">
    <source>
        <dbReference type="ARBA" id="ARBA00022989"/>
    </source>
</evidence>
<dbReference type="PANTHER" id="PTHR22750">
    <property type="entry name" value="G-PROTEIN COUPLED RECEPTOR"/>
    <property type="match status" value="1"/>
</dbReference>
<dbReference type="Pfam" id="PF00001">
    <property type="entry name" value="7tm_1"/>
    <property type="match status" value="1"/>
</dbReference>
<dbReference type="PROSITE" id="PS50262">
    <property type="entry name" value="G_PROTEIN_RECEP_F1_2"/>
    <property type="match status" value="1"/>
</dbReference>
<feature type="transmembrane region" description="Helical" evidence="15">
    <location>
        <begin position="237"/>
        <end position="261"/>
    </location>
</feature>
<keyword evidence="12" id="KW-0325">Glycoprotein</keyword>
<evidence type="ECO:0000256" key="11">
    <source>
        <dbReference type="ARBA" id="ARBA00023170"/>
    </source>
</evidence>
<organism evidence="17 18">
    <name type="scientific">Eptatretus burgeri</name>
    <name type="common">Inshore hagfish</name>
    <dbReference type="NCBI Taxonomy" id="7764"/>
    <lineage>
        <taxon>Eukaryota</taxon>
        <taxon>Metazoa</taxon>
        <taxon>Chordata</taxon>
        <taxon>Craniata</taxon>
        <taxon>Vertebrata</taxon>
        <taxon>Cyclostomata</taxon>
        <taxon>Myxini</taxon>
        <taxon>Myxiniformes</taxon>
        <taxon>Myxinidae</taxon>
        <taxon>Eptatretinae</taxon>
        <taxon>Eptatretus</taxon>
    </lineage>
</organism>
<evidence type="ECO:0000313" key="17">
    <source>
        <dbReference type="Ensembl" id="ENSEBUP00000011888.1"/>
    </source>
</evidence>
<feature type="transmembrane region" description="Helical" evidence="15">
    <location>
        <begin position="64"/>
        <end position="87"/>
    </location>
</feature>
<evidence type="ECO:0000256" key="2">
    <source>
        <dbReference type="ARBA" id="ARBA00004241"/>
    </source>
</evidence>
<evidence type="ECO:0000256" key="14">
    <source>
        <dbReference type="RuleBase" id="RU000688"/>
    </source>
</evidence>
<dbReference type="InterPro" id="IPR017452">
    <property type="entry name" value="GPCR_Rhodpsn_7TM"/>
</dbReference>
<reference evidence="17" key="2">
    <citation type="submission" date="2025-09" db="UniProtKB">
        <authorList>
            <consortium name="Ensembl"/>
        </authorList>
    </citation>
    <scope>IDENTIFICATION</scope>
</reference>
<evidence type="ECO:0000256" key="3">
    <source>
        <dbReference type="ARBA" id="ARBA00004651"/>
    </source>
</evidence>
<feature type="transmembrane region" description="Helical" evidence="15">
    <location>
        <begin position="277"/>
        <end position="295"/>
    </location>
</feature>
<protein>
    <submittedName>
        <fullName evidence="17">Lysophosphatidic acid receptor 3</fullName>
    </submittedName>
</protein>
<dbReference type="GO" id="GO:0009986">
    <property type="term" value="C:cell surface"/>
    <property type="evidence" value="ECO:0007669"/>
    <property type="project" value="UniProtKB-SubCell"/>
</dbReference>
<keyword evidence="18" id="KW-1185">Reference proteome</keyword>
<proteinExistence type="inferred from homology"/>
<evidence type="ECO:0000256" key="9">
    <source>
        <dbReference type="ARBA" id="ARBA00023136"/>
    </source>
</evidence>
<evidence type="ECO:0000313" key="18">
    <source>
        <dbReference type="Proteomes" id="UP000694388"/>
    </source>
</evidence>
<keyword evidence="10" id="KW-1015">Disulfide bond</keyword>
<dbReference type="Ensembl" id="ENSEBUT00000012464.1">
    <property type="protein sequence ID" value="ENSEBUP00000011888.1"/>
    <property type="gene ID" value="ENSEBUG00000007611.1"/>
</dbReference>
<dbReference type="GO" id="GO:0005886">
    <property type="term" value="C:plasma membrane"/>
    <property type="evidence" value="ECO:0007669"/>
    <property type="project" value="UniProtKB-SubCell"/>
</dbReference>
<reference evidence="17" key="1">
    <citation type="submission" date="2025-08" db="UniProtKB">
        <authorList>
            <consortium name="Ensembl"/>
        </authorList>
    </citation>
    <scope>IDENTIFICATION</scope>
</reference>
<keyword evidence="13 14" id="KW-0807">Transducer</keyword>
<keyword evidence="7 15" id="KW-1133">Transmembrane helix</keyword>
<dbReference type="PRINTS" id="PR01527">
    <property type="entry name" value="LPARECEPTOR"/>
</dbReference>
<evidence type="ECO:0000256" key="1">
    <source>
        <dbReference type="ARBA" id="ARBA00004177"/>
    </source>
</evidence>
<evidence type="ECO:0000256" key="12">
    <source>
        <dbReference type="ARBA" id="ARBA00023180"/>
    </source>
</evidence>
<evidence type="ECO:0000256" key="4">
    <source>
        <dbReference type="ARBA" id="ARBA00022475"/>
    </source>
</evidence>
<dbReference type="GO" id="GO:0070915">
    <property type="term" value="F:lysophosphatidic acid receptor activity"/>
    <property type="evidence" value="ECO:0007669"/>
    <property type="project" value="InterPro"/>
</dbReference>
<dbReference type="InterPro" id="IPR000276">
    <property type="entry name" value="GPCR_Rhodpsn"/>
</dbReference>
<accession>A0A8C4Q9X0</accession>
<evidence type="ECO:0000256" key="13">
    <source>
        <dbReference type="ARBA" id="ARBA00023224"/>
    </source>
</evidence>
<dbReference type="PRINTS" id="PR01148">
    <property type="entry name" value="EDG2RECEPTOR"/>
</dbReference>
<dbReference type="InterPro" id="IPR002277">
    <property type="entry name" value="LPA_rcpt_EDG2"/>
</dbReference>
<keyword evidence="5 14" id="KW-0812">Transmembrane</keyword>
<feature type="transmembrane region" description="Helical" evidence="15">
    <location>
        <begin position="29"/>
        <end position="57"/>
    </location>
</feature>
<name>A0A8C4Q9X0_EPTBU</name>
<dbReference type="GO" id="GO:0005768">
    <property type="term" value="C:endosome"/>
    <property type="evidence" value="ECO:0007669"/>
    <property type="project" value="UniProtKB-SubCell"/>
</dbReference>
<keyword evidence="4" id="KW-1003">Cell membrane</keyword>
<evidence type="ECO:0000256" key="6">
    <source>
        <dbReference type="ARBA" id="ARBA00022753"/>
    </source>
</evidence>
<keyword evidence="11 14" id="KW-0675">Receptor</keyword>
<dbReference type="PROSITE" id="PS00237">
    <property type="entry name" value="G_PROTEIN_RECEP_F1_1"/>
    <property type="match status" value="1"/>
</dbReference>
<feature type="domain" description="G-protein coupled receptors family 1 profile" evidence="16">
    <location>
        <begin position="47"/>
        <end position="293"/>
    </location>
</feature>
<evidence type="ECO:0000256" key="10">
    <source>
        <dbReference type="ARBA" id="ARBA00023157"/>
    </source>
</evidence>
<dbReference type="AlphaFoldDB" id="A0A8C4Q9X0"/>
<feature type="transmembrane region" description="Helical" evidence="15">
    <location>
        <begin position="145"/>
        <end position="167"/>
    </location>
</feature>
<dbReference type="Gene3D" id="1.20.1070.10">
    <property type="entry name" value="Rhodopsin 7-helix transmembrane proteins"/>
    <property type="match status" value="1"/>
</dbReference>
<sequence length="340" mass="38732">METNCYYNESIAFFYNQSKKIMAKDWEPYYIIVMILGMIVSIVAILANLLVIVAVYIEKKFHYPLYYLIANLAASDFFAGISYLYLLFHTGPNTSKLSLSGWMLRQAMLDTSLTASVGNLLAIAVERHLTVMKMEVHSSMSTRRVFLAIAFIWFIAILMGAVPSMGWHCMCNIASCSNMAPLYSNSYVIFWTALNLLIFFIMVVLYSRILYYVKQKTKRMSKHTSLPAKRKKMTMKLLKTVCIVLGVFVICWTPGLVLLFLDVFCTTSCDLNAPEKFFLILAEINSALNPIIYSYRDKNMWKAFKKIICICRHAGSRIQQNNSGKLEDAQQNGKGAEKPS</sequence>
<dbReference type="Proteomes" id="UP000694388">
    <property type="component" value="Unplaced"/>
</dbReference>
<dbReference type="OMA" id="FICFERY"/>
<feature type="transmembrane region" description="Helical" evidence="15">
    <location>
        <begin position="187"/>
        <end position="213"/>
    </location>
</feature>
<dbReference type="InterPro" id="IPR004065">
    <property type="entry name" value="LPA_rcpt"/>
</dbReference>
<keyword evidence="8 14" id="KW-0297">G-protein coupled receptor</keyword>
<dbReference type="FunFam" id="1.20.1070.10:FF:000025">
    <property type="entry name" value="Lysophosphatidic acid receptor 1"/>
    <property type="match status" value="1"/>
</dbReference>
<feature type="transmembrane region" description="Helical" evidence="15">
    <location>
        <begin position="107"/>
        <end position="125"/>
    </location>
</feature>
<evidence type="ECO:0000256" key="5">
    <source>
        <dbReference type="ARBA" id="ARBA00022692"/>
    </source>
</evidence>
<evidence type="ECO:0000259" key="16">
    <source>
        <dbReference type="PROSITE" id="PS50262"/>
    </source>
</evidence>
<evidence type="ECO:0000256" key="8">
    <source>
        <dbReference type="ARBA" id="ARBA00023040"/>
    </source>
</evidence>
<dbReference type="SUPFAM" id="SSF81321">
    <property type="entry name" value="Family A G protein-coupled receptor-like"/>
    <property type="match status" value="1"/>
</dbReference>
<keyword evidence="6" id="KW-0967">Endosome</keyword>
<dbReference type="GeneTree" id="ENSGT01120000271896"/>
<dbReference type="PRINTS" id="PR00237">
    <property type="entry name" value="GPCRRHODOPSN"/>
</dbReference>
<evidence type="ECO:0000256" key="15">
    <source>
        <dbReference type="SAM" id="Phobius"/>
    </source>
</evidence>